<evidence type="ECO:0000313" key="2">
    <source>
        <dbReference type="Proteomes" id="UP000282423"/>
    </source>
</evidence>
<gene>
    <name evidence="1" type="ORF">D7322_05940</name>
</gene>
<accession>A0A420W191</accession>
<proteinExistence type="predicted"/>
<dbReference type="EMBL" id="RBWS01000005">
    <property type="protein sequence ID" value="RKO72342.1"/>
    <property type="molecule type" value="Genomic_DNA"/>
</dbReference>
<dbReference type="AlphaFoldDB" id="A0A420W191"/>
<organism evidence="1 2">
    <name type="scientific">Sphingobacterium puteale</name>
    <dbReference type="NCBI Taxonomy" id="2420510"/>
    <lineage>
        <taxon>Bacteria</taxon>
        <taxon>Pseudomonadati</taxon>
        <taxon>Bacteroidota</taxon>
        <taxon>Sphingobacteriia</taxon>
        <taxon>Sphingobacteriales</taxon>
        <taxon>Sphingobacteriaceae</taxon>
        <taxon>Sphingobacterium</taxon>
    </lineage>
</organism>
<keyword evidence="2" id="KW-1185">Reference proteome</keyword>
<sequence length="271" mass="30805">MIKNIFIFFVTLWVGCVLSSCQKGEVIEDQRQLARVSFKAYSGENLGIKKISIDGEYTKYDKDQANYLFFFDKSKDTSDVIAFGDDEKIVLQQRLPLKSGSNIFGVYPKSPIDPTLVVGENPLDGSEPNQGNFQVKILNYNKIISPNSEPIRLAIYSGTMVFNENTFEEKMVYDDEPLLITDLISDQIPDSFIQIPFERSSYLRATVLDKDAKPFLVNGQSAYVFIGGLNVDKPISILYLPNKEPDVIFDRDWVTFLDGPGFELFDIWLKK</sequence>
<comment type="caution">
    <text evidence="1">The sequence shown here is derived from an EMBL/GenBank/DDBJ whole genome shotgun (WGS) entry which is preliminary data.</text>
</comment>
<reference evidence="1 2" key="1">
    <citation type="submission" date="2018-10" db="EMBL/GenBank/DDBJ databases">
        <title>Sphingobacterium sp. M05W1-28.</title>
        <authorList>
            <person name="Cai H."/>
        </authorList>
    </citation>
    <scope>NUCLEOTIDE SEQUENCE [LARGE SCALE GENOMIC DNA]</scope>
    <source>
        <strain evidence="1 2">M05W1-28</strain>
    </source>
</reference>
<dbReference type="Proteomes" id="UP000282423">
    <property type="component" value="Unassembled WGS sequence"/>
</dbReference>
<name>A0A420W191_9SPHI</name>
<dbReference type="RefSeq" id="WP_121122247.1">
    <property type="nucleotide sequence ID" value="NZ_RBWS01000005.1"/>
</dbReference>
<protein>
    <submittedName>
        <fullName evidence="1">Uncharacterized protein</fullName>
    </submittedName>
</protein>
<dbReference type="PROSITE" id="PS51257">
    <property type="entry name" value="PROKAR_LIPOPROTEIN"/>
    <property type="match status" value="1"/>
</dbReference>
<evidence type="ECO:0000313" key="1">
    <source>
        <dbReference type="EMBL" id="RKO72342.1"/>
    </source>
</evidence>